<name>A0A8H7I8Z8_9AGAM</name>
<evidence type="ECO:0000256" key="1">
    <source>
        <dbReference type="SAM" id="Phobius"/>
    </source>
</evidence>
<reference evidence="2" key="1">
    <citation type="submission" date="2020-09" db="EMBL/GenBank/DDBJ databases">
        <title>Comparative genome analyses of four rice-infecting Rhizoctonia solani isolates reveal extensive enrichment of homogalacturonan modification genes.</title>
        <authorList>
            <person name="Lee D.-Y."/>
            <person name="Jeon J."/>
            <person name="Kim K.-T."/>
            <person name="Cheong K."/>
            <person name="Song H."/>
            <person name="Choi G."/>
            <person name="Ko J."/>
            <person name="Opiyo S.O."/>
            <person name="Zuo S."/>
            <person name="Madhav S."/>
            <person name="Lee Y.-H."/>
            <person name="Wang G.-L."/>
        </authorList>
    </citation>
    <scope>NUCLEOTIDE SEQUENCE</scope>
    <source>
        <strain evidence="2">AG1-IA B2</strain>
    </source>
</reference>
<accession>A0A8H7I8Z8</accession>
<dbReference type="Proteomes" id="UP000614334">
    <property type="component" value="Unassembled WGS sequence"/>
</dbReference>
<organism evidence="2 3">
    <name type="scientific">Rhizoctonia solani</name>
    <dbReference type="NCBI Taxonomy" id="456999"/>
    <lineage>
        <taxon>Eukaryota</taxon>
        <taxon>Fungi</taxon>
        <taxon>Dikarya</taxon>
        <taxon>Basidiomycota</taxon>
        <taxon>Agaricomycotina</taxon>
        <taxon>Agaricomycetes</taxon>
        <taxon>Cantharellales</taxon>
        <taxon>Ceratobasidiaceae</taxon>
        <taxon>Rhizoctonia</taxon>
    </lineage>
</organism>
<proteinExistence type="predicted"/>
<protein>
    <submittedName>
        <fullName evidence="2">Uncharacterized protein</fullName>
    </submittedName>
</protein>
<dbReference type="EMBL" id="JACYCF010000016">
    <property type="protein sequence ID" value="KAF8752068.1"/>
    <property type="molecule type" value="Genomic_DNA"/>
</dbReference>
<feature type="transmembrane region" description="Helical" evidence="1">
    <location>
        <begin position="12"/>
        <end position="32"/>
    </location>
</feature>
<evidence type="ECO:0000313" key="2">
    <source>
        <dbReference type="EMBL" id="KAF8752068.1"/>
    </source>
</evidence>
<dbReference type="AlphaFoldDB" id="A0A8H7I8Z8"/>
<keyword evidence="1" id="KW-1133">Transmembrane helix</keyword>
<evidence type="ECO:0000313" key="3">
    <source>
        <dbReference type="Proteomes" id="UP000614334"/>
    </source>
</evidence>
<comment type="caution">
    <text evidence="2">The sequence shown here is derived from an EMBL/GenBank/DDBJ whole genome shotgun (WGS) entry which is preliminary data.</text>
</comment>
<gene>
    <name evidence="2" type="ORF">RHS01_07713</name>
</gene>
<keyword evidence="1" id="KW-0812">Transmembrane</keyword>
<keyword evidence="1" id="KW-0472">Membrane</keyword>
<sequence>MVILVAETLSEVVAGYGLVMAASIWFGFHLSLMQSPAILLNQSPQEHSSRTANGHPRVGATVIQFAVAGPTDEAGVASGGLEFASTARYGDECRACRVYKVGVGVASDS</sequence>